<dbReference type="Gene3D" id="3.10.450.50">
    <property type="match status" value="1"/>
</dbReference>
<comment type="caution">
    <text evidence="1">The sequence shown here is derived from an EMBL/GenBank/DDBJ whole genome shotgun (WGS) entry which is preliminary data.</text>
</comment>
<evidence type="ECO:0000313" key="2">
    <source>
        <dbReference type="Proteomes" id="UP000256779"/>
    </source>
</evidence>
<evidence type="ECO:0000313" key="1">
    <source>
        <dbReference type="EMBL" id="RED92993.1"/>
    </source>
</evidence>
<name>A0A3D9KX76_MARFU</name>
<sequence>MKYPCILLFIVFIFIRSVGVAQNDSVLTNQNDSVWAAVHDRWTAWSEVDAEGFIGQHHPEWKRWGFSSSGLLEVKDLRNFFDEWQKDERYVSFELSLIDMEVFDNGFCAVHYLVEARVEWIGEPFTASTGAIVKKGDQTTIRTRWSDFLVREQGRWLYVGGYRDGNCAIWPGYGKPCKE</sequence>
<organism evidence="1 2">
    <name type="scientific">Marinoscillum furvescens DSM 4134</name>
    <dbReference type="NCBI Taxonomy" id="1122208"/>
    <lineage>
        <taxon>Bacteria</taxon>
        <taxon>Pseudomonadati</taxon>
        <taxon>Bacteroidota</taxon>
        <taxon>Cytophagia</taxon>
        <taxon>Cytophagales</taxon>
        <taxon>Reichenbachiellaceae</taxon>
        <taxon>Marinoscillum</taxon>
    </lineage>
</organism>
<keyword evidence="2" id="KW-1185">Reference proteome</keyword>
<protein>
    <recommendedName>
        <fullName evidence="3">SnoaL-like protein</fullName>
    </recommendedName>
</protein>
<dbReference type="EMBL" id="QREG01000027">
    <property type="protein sequence ID" value="RED92993.1"/>
    <property type="molecule type" value="Genomic_DNA"/>
</dbReference>
<dbReference type="Proteomes" id="UP000256779">
    <property type="component" value="Unassembled WGS sequence"/>
</dbReference>
<dbReference type="SUPFAM" id="SSF54427">
    <property type="entry name" value="NTF2-like"/>
    <property type="match status" value="1"/>
</dbReference>
<gene>
    <name evidence="1" type="ORF">C7460_12717</name>
</gene>
<dbReference type="InterPro" id="IPR032710">
    <property type="entry name" value="NTF2-like_dom_sf"/>
</dbReference>
<accession>A0A3D9KX76</accession>
<proteinExistence type="predicted"/>
<dbReference type="RefSeq" id="WP_147303037.1">
    <property type="nucleotide sequence ID" value="NZ_QREG01000027.1"/>
</dbReference>
<reference evidence="1 2" key="1">
    <citation type="submission" date="2018-07" db="EMBL/GenBank/DDBJ databases">
        <title>Genomic Encyclopedia of Type Strains, Phase IV (KMG-IV): sequencing the most valuable type-strain genomes for metagenomic binning, comparative biology and taxonomic classification.</title>
        <authorList>
            <person name="Goeker M."/>
        </authorList>
    </citation>
    <scope>NUCLEOTIDE SEQUENCE [LARGE SCALE GENOMIC DNA]</scope>
    <source>
        <strain evidence="1 2">DSM 4134</strain>
    </source>
</reference>
<dbReference type="OrthoDB" id="1447958at2"/>
<evidence type="ECO:0008006" key="3">
    <source>
        <dbReference type="Google" id="ProtNLM"/>
    </source>
</evidence>
<dbReference type="AlphaFoldDB" id="A0A3D9KX76"/>